<sequence>MRLLHTADLHLGRQFHGISLEDDHAAILDQILQAINTHRPDVFIIAGDIFDRASPPATSVRQFNAFLGRVARETEAAVVMIAGNHDSGDRIGAMSVLTDVRRALIRGPLLADETPLILRDAAGPVAISALPYGYEFAARDCFGDESIAMPEHVIRAQVTAARRHLPEGARWVVVAHAFVEGGSSSEGERPLARVGGIETVRHDMFDGAHYVALGHLHLPHSVGMPHIRYAGAPLAFGFDEAGSVKSMSLVDLDEQGRVAIIALPFAPTRGVRVLRGKFADLLHGEPSTDFIKAVLTNDAPLIDPMKRLRELYPNACQLTYARDERALDIMSEIKVQATLHDPAKVIREFLTQVRSEDPVDAELALIGSALSDLRSVEAQV</sequence>
<evidence type="ECO:0000256" key="2">
    <source>
        <dbReference type="ARBA" id="ARBA00011322"/>
    </source>
</evidence>
<comment type="subunit">
    <text evidence="2 7">Heterodimer of SbcC and SbcD.</text>
</comment>
<comment type="similarity">
    <text evidence="1 7">Belongs to the SbcD family.</text>
</comment>
<feature type="domain" description="Nuclease SbcCD subunit D C-terminal" evidence="9">
    <location>
        <begin position="268"/>
        <end position="353"/>
    </location>
</feature>
<dbReference type="CDD" id="cd00840">
    <property type="entry name" value="MPP_Mre11_N"/>
    <property type="match status" value="1"/>
</dbReference>
<keyword evidence="6 7" id="KW-0269">Exonuclease</keyword>
<dbReference type="SUPFAM" id="SSF56300">
    <property type="entry name" value="Metallo-dependent phosphatases"/>
    <property type="match status" value="1"/>
</dbReference>
<dbReference type="InterPro" id="IPR029052">
    <property type="entry name" value="Metallo-depent_PP-like"/>
</dbReference>
<accession>A0A0B4XDE1</accession>
<dbReference type="Pfam" id="PF00149">
    <property type="entry name" value="Metallophos"/>
    <property type="match status" value="1"/>
</dbReference>
<dbReference type="GO" id="GO:0004519">
    <property type="term" value="F:endonuclease activity"/>
    <property type="evidence" value="ECO:0007669"/>
    <property type="project" value="UniProtKB-KW"/>
</dbReference>
<dbReference type="HOGENOM" id="CLU_038045_0_1_5"/>
<evidence type="ECO:0000256" key="4">
    <source>
        <dbReference type="ARBA" id="ARBA00022722"/>
    </source>
</evidence>
<evidence type="ECO:0000259" key="8">
    <source>
        <dbReference type="Pfam" id="PF00149"/>
    </source>
</evidence>
<evidence type="ECO:0000256" key="1">
    <source>
        <dbReference type="ARBA" id="ARBA00010555"/>
    </source>
</evidence>
<dbReference type="GO" id="GO:0008408">
    <property type="term" value="F:3'-5' exonuclease activity"/>
    <property type="evidence" value="ECO:0007669"/>
    <property type="project" value="InterPro"/>
</dbReference>
<keyword evidence="10" id="KW-0614">Plasmid</keyword>
<dbReference type="KEGG" id="rga:RGR602_PC00492"/>
<evidence type="ECO:0000256" key="5">
    <source>
        <dbReference type="ARBA" id="ARBA00022801"/>
    </source>
</evidence>
<keyword evidence="7" id="KW-0255">Endonuclease</keyword>
<feature type="domain" description="Calcineurin-like phosphoesterase" evidence="8">
    <location>
        <begin position="1"/>
        <end position="89"/>
    </location>
</feature>
<dbReference type="InterPro" id="IPR004593">
    <property type="entry name" value="SbcD"/>
</dbReference>
<dbReference type="EMBL" id="CP006880">
    <property type="protein sequence ID" value="AJD44532.1"/>
    <property type="molecule type" value="Genomic_DNA"/>
</dbReference>
<proteinExistence type="inferred from homology"/>
<dbReference type="GO" id="GO:0006260">
    <property type="term" value="P:DNA replication"/>
    <property type="evidence" value="ECO:0007669"/>
    <property type="project" value="UniProtKB-KW"/>
</dbReference>
<keyword evidence="7" id="KW-0235">DNA replication</keyword>
<protein>
    <recommendedName>
        <fullName evidence="3 7">Nuclease SbcCD subunit D</fullName>
    </recommendedName>
</protein>
<evidence type="ECO:0000256" key="3">
    <source>
        <dbReference type="ARBA" id="ARBA00013365"/>
    </source>
</evidence>
<dbReference type="RefSeq" id="WP_040114873.1">
    <property type="nucleotide sequence ID" value="NZ_CP006880.1"/>
</dbReference>
<dbReference type="PANTHER" id="PTHR30337:SF0">
    <property type="entry name" value="NUCLEASE SBCCD SUBUNIT D"/>
    <property type="match status" value="1"/>
</dbReference>
<dbReference type="GO" id="GO:0006310">
    <property type="term" value="P:DNA recombination"/>
    <property type="evidence" value="ECO:0007669"/>
    <property type="project" value="UniProtKB-KW"/>
</dbReference>
<keyword evidence="5 7" id="KW-0378">Hydrolase</keyword>
<name>A0A0B4XDE1_9HYPH</name>
<evidence type="ECO:0000313" key="10">
    <source>
        <dbReference type="EMBL" id="AJD44532.1"/>
    </source>
</evidence>
<keyword evidence="7" id="KW-0233">DNA recombination</keyword>
<evidence type="ECO:0000313" key="11">
    <source>
        <dbReference type="Proteomes" id="UP000031368"/>
    </source>
</evidence>
<comment type="function">
    <text evidence="7">SbcCD cleaves DNA hairpin structures. These structures can inhibit DNA replication and are intermediates in certain DNA recombination reactions. The complex acts as a 3'-&gt;5' double strand exonuclease that can open hairpins. It also has a 5' single-strand endonuclease activity.</text>
</comment>
<geneLocation type="plasmid" evidence="10 11">
    <name>pRgalR602c</name>
</geneLocation>
<dbReference type="Pfam" id="PF12320">
    <property type="entry name" value="SbcD_C"/>
    <property type="match status" value="1"/>
</dbReference>
<organism evidence="10 11">
    <name type="scientific">Rhizobium gallicum bv. gallicum R602sp</name>
    <dbReference type="NCBI Taxonomy" id="1041138"/>
    <lineage>
        <taxon>Bacteria</taxon>
        <taxon>Pseudomonadati</taxon>
        <taxon>Pseudomonadota</taxon>
        <taxon>Alphaproteobacteria</taxon>
        <taxon>Hyphomicrobiales</taxon>
        <taxon>Rhizobiaceae</taxon>
        <taxon>Rhizobium/Agrobacterium group</taxon>
        <taxon>Rhizobium</taxon>
    </lineage>
</organism>
<evidence type="ECO:0000256" key="7">
    <source>
        <dbReference type="RuleBase" id="RU363069"/>
    </source>
</evidence>
<evidence type="ECO:0000259" key="9">
    <source>
        <dbReference type="Pfam" id="PF12320"/>
    </source>
</evidence>
<dbReference type="Gene3D" id="3.60.21.10">
    <property type="match status" value="1"/>
</dbReference>
<dbReference type="InterPro" id="IPR004843">
    <property type="entry name" value="Calcineurin-like_PHP"/>
</dbReference>
<dbReference type="AlphaFoldDB" id="A0A0B4XDE1"/>
<dbReference type="InterPro" id="IPR026843">
    <property type="entry name" value="SbcD_C"/>
</dbReference>
<reference evidence="10 11" key="1">
    <citation type="submission" date="2013-11" db="EMBL/GenBank/DDBJ databases">
        <title>Complete genome sequence of Rhizobium gallicum bv. gallicum R602.</title>
        <authorList>
            <person name="Bustos P."/>
            <person name="Santamaria R.I."/>
            <person name="Lozano L."/>
            <person name="Acosta J.L."/>
            <person name="Ormeno-Orrillo E."/>
            <person name="Rogel M.A."/>
            <person name="Romero D."/>
            <person name="Cevallos M.A."/>
            <person name="Martinez-Romero E."/>
            <person name="Gonzalez V."/>
        </authorList>
    </citation>
    <scope>NUCLEOTIDE SEQUENCE [LARGE SCALE GENOMIC DNA]</scope>
    <source>
        <strain evidence="10 11">R602</strain>
        <plasmid evidence="10 11">pRgalR602c</plasmid>
    </source>
</reference>
<keyword evidence="4 7" id="KW-0540">Nuclease</keyword>
<dbReference type="NCBIfam" id="TIGR00619">
    <property type="entry name" value="sbcd"/>
    <property type="match status" value="1"/>
</dbReference>
<dbReference type="Proteomes" id="UP000031368">
    <property type="component" value="Plasmid pRgalR602c"/>
</dbReference>
<dbReference type="PANTHER" id="PTHR30337">
    <property type="entry name" value="COMPONENT OF ATP-DEPENDENT DSDNA EXONUCLEASE"/>
    <property type="match status" value="1"/>
</dbReference>
<dbReference type="InterPro" id="IPR050535">
    <property type="entry name" value="DNA_Repair-Maintenance_Comp"/>
</dbReference>
<gene>
    <name evidence="7" type="primary">sbcD</name>
    <name evidence="10" type="ORF">RGR602_PC00492</name>
</gene>
<evidence type="ECO:0000256" key="6">
    <source>
        <dbReference type="ARBA" id="ARBA00022839"/>
    </source>
</evidence>
<keyword evidence="11" id="KW-1185">Reference proteome</keyword>
<dbReference type="InterPro" id="IPR041796">
    <property type="entry name" value="Mre11_N"/>
</dbReference>